<dbReference type="GO" id="GO:0016740">
    <property type="term" value="F:transferase activity"/>
    <property type="evidence" value="ECO:0007669"/>
    <property type="project" value="UniProtKB-KW"/>
</dbReference>
<keyword evidence="2" id="KW-0808">Transferase</keyword>
<dbReference type="Pfam" id="PF00483">
    <property type="entry name" value="NTP_transferase"/>
    <property type="match status" value="1"/>
</dbReference>
<sequence length="303" mass="33746">MQPTLLILAAGMGSRYGGVKQLDQFGPNGETIIDYSLFDAIRAGFGKVVFIIREELREDFEEVFGSKLAGKIEVDYAIQALDSYVPAEVGEVRRTKPWGTGHAMLCAKDHTHTPFAVINADDFYGLEAFQLISDFLTTNTDDQLHAMVGYEVRNTLSENGSVSRGVCEVAENGNLLSVIERTKIYEQANGGNEKKIVFEEADSLTPLSPDTPVSMNFWGFKPSVFPLVEHQFESYAIANINSPKAEFYIPTVMTTLIQTDTGHCKVFRSHSEWFGVTYPDDKPVVQTALKQLHDNGAYPEKLW</sequence>
<dbReference type="EMBL" id="OCNH01000003">
    <property type="protein sequence ID" value="SOD91676.1"/>
    <property type="molecule type" value="Genomic_DNA"/>
</dbReference>
<dbReference type="InterPro" id="IPR029044">
    <property type="entry name" value="Nucleotide-diphossugar_trans"/>
</dbReference>
<dbReference type="Gene3D" id="3.90.550.10">
    <property type="entry name" value="Spore Coat Polysaccharide Biosynthesis Protein SpsA, Chain A"/>
    <property type="match status" value="1"/>
</dbReference>
<dbReference type="InterPro" id="IPR005835">
    <property type="entry name" value="NTP_transferase_dom"/>
</dbReference>
<dbReference type="RefSeq" id="WP_097127160.1">
    <property type="nucleotide sequence ID" value="NZ_OCNH01000003.1"/>
</dbReference>
<organism evidence="2 3">
    <name type="scientific">Spirosoma fluviale</name>
    <dbReference type="NCBI Taxonomy" id="1597977"/>
    <lineage>
        <taxon>Bacteria</taxon>
        <taxon>Pseudomonadati</taxon>
        <taxon>Bacteroidota</taxon>
        <taxon>Cytophagia</taxon>
        <taxon>Cytophagales</taxon>
        <taxon>Cytophagaceae</taxon>
        <taxon>Spirosoma</taxon>
    </lineage>
</organism>
<dbReference type="AlphaFoldDB" id="A0A286G8Z5"/>
<protein>
    <submittedName>
        <fullName evidence="2">Nucleotidyl transferase</fullName>
    </submittedName>
</protein>
<proteinExistence type="predicted"/>
<dbReference type="Proteomes" id="UP000219452">
    <property type="component" value="Unassembled WGS sequence"/>
</dbReference>
<evidence type="ECO:0000259" key="1">
    <source>
        <dbReference type="Pfam" id="PF00483"/>
    </source>
</evidence>
<evidence type="ECO:0000313" key="3">
    <source>
        <dbReference type="Proteomes" id="UP000219452"/>
    </source>
</evidence>
<accession>A0A286G8Z5</accession>
<feature type="domain" description="Nucleotidyl transferase" evidence="1">
    <location>
        <begin position="6"/>
        <end position="180"/>
    </location>
</feature>
<keyword evidence="3" id="KW-1185">Reference proteome</keyword>
<gene>
    <name evidence="2" type="ORF">SAMN06269250_3584</name>
</gene>
<evidence type="ECO:0000313" key="2">
    <source>
        <dbReference type="EMBL" id="SOD91676.1"/>
    </source>
</evidence>
<dbReference type="OrthoDB" id="9779926at2"/>
<dbReference type="SUPFAM" id="SSF53448">
    <property type="entry name" value="Nucleotide-diphospho-sugar transferases"/>
    <property type="match status" value="1"/>
</dbReference>
<reference evidence="3" key="1">
    <citation type="submission" date="2017-09" db="EMBL/GenBank/DDBJ databases">
        <authorList>
            <person name="Varghese N."/>
            <person name="Submissions S."/>
        </authorList>
    </citation>
    <scope>NUCLEOTIDE SEQUENCE [LARGE SCALE GENOMIC DNA]</scope>
    <source>
        <strain evidence="3">DSM 29961</strain>
    </source>
</reference>
<name>A0A286G8Z5_9BACT</name>